<dbReference type="SUPFAM" id="SSF48452">
    <property type="entry name" value="TPR-like"/>
    <property type="match status" value="2"/>
</dbReference>
<gene>
    <name evidence="2" type="ORF">GCM10023191_067440</name>
</gene>
<keyword evidence="3" id="KW-1185">Reference proteome</keyword>
<dbReference type="InterPro" id="IPR027417">
    <property type="entry name" value="P-loop_NTPase"/>
</dbReference>
<dbReference type="InterPro" id="IPR011990">
    <property type="entry name" value="TPR-like_helical_dom_sf"/>
</dbReference>
<dbReference type="Pfam" id="PF13374">
    <property type="entry name" value="TPR_10"/>
    <property type="match status" value="3"/>
</dbReference>
<proteinExistence type="predicted"/>
<dbReference type="EMBL" id="BAABHF010000042">
    <property type="protein sequence ID" value="GAA4508105.1"/>
    <property type="molecule type" value="Genomic_DNA"/>
</dbReference>
<dbReference type="Gene3D" id="1.25.40.10">
    <property type="entry name" value="Tetratricopeptide repeat domain"/>
    <property type="match status" value="3"/>
</dbReference>
<reference evidence="3" key="1">
    <citation type="journal article" date="2019" name="Int. J. Syst. Evol. Microbiol.">
        <title>The Global Catalogue of Microorganisms (GCM) 10K type strain sequencing project: providing services to taxonomists for standard genome sequencing and annotation.</title>
        <authorList>
            <consortium name="The Broad Institute Genomics Platform"/>
            <consortium name="The Broad Institute Genome Sequencing Center for Infectious Disease"/>
            <person name="Wu L."/>
            <person name="Ma J."/>
        </authorList>
    </citation>
    <scope>NUCLEOTIDE SEQUENCE [LARGE SCALE GENOMIC DNA]</scope>
    <source>
        <strain evidence="3">JCM 17933</strain>
    </source>
</reference>
<dbReference type="Proteomes" id="UP001500503">
    <property type="component" value="Unassembled WGS sequence"/>
</dbReference>
<name>A0ABP8QR19_9ACTN</name>
<feature type="domain" description="DUF7779" evidence="1">
    <location>
        <begin position="534"/>
        <end position="621"/>
    </location>
</feature>
<evidence type="ECO:0000313" key="2">
    <source>
        <dbReference type="EMBL" id="GAA4508105.1"/>
    </source>
</evidence>
<dbReference type="Pfam" id="PF13424">
    <property type="entry name" value="TPR_12"/>
    <property type="match status" value="1"/>
</dbReference>
<organism evidence="2 3">
    <name type="scientific">Actinoallomurus oryzae</name>
    <dbReference type="NCBI Taxonomy" id="502180"/>
    <lineage>
        <taxon>Bacteria</taxon>
        <taxon>Bacillati</taxon>
        <taxon>Actinomycetota</taxon>
        <taxon>Actinomycetes</taxon>
        <taxon>Streptosporangiales</taxon>
        <taxon>Thermomonosporaceae</taxon>
        <taxon>Actinoallomurus</taxon>
    </lineage>
</organism>
<evidence type="ECO:0000259" key="1">
    <source>
        <dbReference type="Pfam" id="PF25000"/>
    </source>
</evidence>
<dbReference type="PANTHER" id="PTHR46082">
    <property type="entry name" value="ATP/GTP-BINDING PROTEIN-RELATED"/>
    <property type="match status" value="1"/>
</dbReference>
<accession>A0ABP8QR19</accession>
<sequence length="1110" mass="120796">MSDPLRRRVIDDLAQQLAQEDQTTAEAIRVLIDLTIDPQVLERLTRFVEDAGNPDWVRADTAEELCGVARETGIRLLRHVLETADDSWLKYRILLLLIDFGEATDGEKARAERHDLTVLDVDTSNVSAGHWVRQIAGSTTVLPRHRLFAVLAMAQRRESGWDEHFADVILDDALTVEERLEAGRAVARMTTPDGAEPEGVSLLRRIADSEERSLDIRVPLLAALAAEQDQAARQKLNGLARTGGREFAERFPFAAAWEVSAGTRSSELSSQVTGGTARGRVPEVWGGVPPRNAHFTGREELLAELRESITAGVTAMLPLTLHGLGGVGKTQLALEYAYRYLADYDLVWWIPSDQPFLVRSSLASLATHLGLPHANTTGVEEAARAVLDALRRGDPYSRWLLIFDNAGEPEDLYDVIPDGPGHVLITSRNPRWEAVANTVSVDVLTRRESVEFLSARTAEVITEPAADRLADELGDLPLALEQAAAFQVETGTAADEYLALLREQTGELLDEVGSAEYPTSVSAAWTLSIEKLREDQPEAVELLRCCALFGADPIPRAIFRRPARGDVSPPLALLVDDPIKLARAIRALSYYALARVDHARNTIQLHRLVQAVVREEMTGAERRRMRSDARLLLAGYASGDPADPETWNTYSSALAHVEPLGVEESTDPAVREFALDVIRYLHLSGAYDAARSMVERLIAAWGTEPEPDEDGLDIALAHQLFGDILRALGDYQAAYDVDTATLARLESTVGREHEATLRSMVSIATDMRGRGEFAAARIRDEEALFHCERLYGADDPETCRVLNKLALDFALGSDFQGAKALHERAYQASLSGPPGGETLLLSTRSDLARAARLCGDYSEACDVGEVAYAQSVGKLGPEHPWTLRTAIDLSTALRRSGDFGASLDRARDVHARIVRRLGTDHPDALAAATCLAMSLRVTGELDAALDLTADTARRATNVYGADHPYALAHTGNLALLHRLSGDAREGGRLNESVLAALDATLGRDHHFSLTVAANLAGDLAALGDVAAAAGLGREILPRLRALLGETHPMTLACAANLSADLTELGETDEGETLREATLRVHAERLGPDHPAVQAARQGRRLDFDFDPLPI</sequence>
<comment type="caution">
    <text evidence="2">The sequence shown here is derived from an EMBL/GenBank/DDBJ whole genome shotgun (WGS) entry which is preliminary data.</text>
</comment>
<dbReference type="Gene3D" id="3.40.50.300">
    <property type="entry name" value="P-loop containing nucleotide triphosphate hydrolases"/>
    <property type="match status" value="1"/>
</dbReference>
<dbReference type="Pfam" id="PF25000">
    <property type="entry name" value="DUF7779"/>
    <property type="match status" value="1"/>
</dbReference>
<dbReference type="NCBIfam" id="NF040586">
    <property type="entry name" value="FxSxx_TPR"/>
    <property type="match status" value="1"/>
</dbReference>
<dbReference type="PANTHER" id="PTHR46082:SF6">
    <property type="entry name" value="AAA+ ATPASE DOMAIN-CONTAINING PROTEIN-RELATED"/>
    <property type="match status" value="1"/>
</dbReference>
<dbReference type="InterPro" id="IPR056681">
    <property type="entry name" value="DUF7779"/>
</dbReference>
<dbReference type="InterPro" id="IPR053137">
    <property type="entry name" value="NLR-like"/>
</dbReference>
<evidence type="ECO:0000313" key="3">
    <source>
        <dbReference type="Proteomes" id="UP001500503"/>
    </source>
</evidence>
<dbReference type="SUPFAM" id="SSF52540">
    <property type="entry name" value="P-loop containing nucleoside triphosphate hydrolases"/>
    <property type="match status" value="1"/>
</dbReference>
<protein>
    <recommendedName>
        <fullName evidence="1">DUF7779 domain-containing protein</fullName>
    </recommendedName>
</protein>